<gene>
    <name evidence="1" type="ORF">BTMF_LOCUS3647</name>
</gene>
<proteinExistence type="predicted"/>
<evidence type="ECO:0000313" key="1">
    <source>
        <dbReference type="EMBL" id="VDO15220.1"/>
    </source>
</evidence>
<dbReference type="EMBL" id="UZAG01003355">
    <property type="protein sequence ID" value="VDO15220.1"/>
    <property type="molecule type" value="Genomic_DNA"/>
</dbReference>
<dbReference type="Proteomes" id="UP000280834">
    <property type="component" value="Unassembled WGS sequence"/>
</dbReference>
<name>A0A3P7T0S4_9BILA</name>
<evidence type="ECO:0000313" key="2">
    <source>
        <dbReference type="Proteomes" id="UP000280834"/>
    </source>
</evidence>
<keyword evidence="2" id="KW-1185">Reference proteome</keyword>
<accession>A0A3P7T0S4</accession>
<reference evidence="1 2" key="1">
    <citation type="submission" date="2018-11" db="EMBL/GenBank/DDBJ databases">
        <authorList>
            <consortium name="Pathogen Informatics"/>
        </authorList>
    </citation>
    <scope>NUCLEOTIDE SEQUENCE [LARGE SCALE GENOMIC DNA]</scope>
</reference>
<organism evidence="1 2">
    <name type="scientific">Brugia timori</name>
    <dbReference type="NCBI Taxonomy" id="42155"/>
    <lineage>
        <taxon>Eukaryota</taxon>
        <taxon>Metazoa</taxon>
        <taxon>Ecdysozoa</taxon>
        <taxon>Nematoda</taxon>
        <taxon>Chromadorea</taxon>
        <taxon>Rhabditida</taxon>
        <taxon>Spirurina</taxon>
        <taxon>Spiruromorpha</taxon>
        <taxon>Filarioidea</taxon>
        <taxon>Onchocercidae</taxon>
        <taxon>Brugia</taxon>
    </lineage>
</organism>
<sequence length="34" mass="3799">MQSTTMFISTCSMSTKLYGHFSKSEICLCSNSMN</sequence>
<protein>
    <submittedName>
        <fullName evidence="1">Uncharacterized protein</fullName>
    </submittedName>
</protein>
<dbReference type="AlphaFoldDB" id="A0A3P7T0S4"/>